<protein>
    <submittedName>
        <fullName evidence="1">Uncharacterized protein</fullName>
    </submittedName>
</protein>
<dbReference type="EMBL" id="SBIW01000002">
    <property type="protein sequence ID" value="RWY55406.1"/>
    <property type="molecule type" value="Genomic_DNA"/>
</dbReference>
<dbReference type="AlphaFoldDB" id="A0A444MS13"/>
<evidence type="ECO:0000313" key="1">
    <source>
        <dbReference type="EMBL" id="RWY55406.1"/>
    </source>
</evidence>
<sequence>MNADRYTRLDGGVSIRHQWCPLEKKKRADSNTVNGMLKARHPQAGVKQTGDRSPEITAAPLVPLFIQPENRYSDSRRTAKAAGRFWRGQHLWCCINSSRLYRVAIQPGAEKALGL</sequence>
<keyword evidence="2" id="KW-1185">Reference proteome</keyword>
<accession>A0A444MS13</accession>
<gene>
    <name evidence="1" type="ORF">EPL05_03260</name>
</gene>
<dbReference type="RefSeq" id="WP_128532090.1">
    <property type="nucleotide sequence ID" value="NZ_SBIW01000002.1"/>
</dbReference>
<evidence type="ECO:0000313" key="2">
    <source>
        <dbReference type="Proteomes" id="UP000286701"/>
    </source>
</evidence>
<reference evidence="1 2" key="1">
    <citation type="submission" date="2019-01" db="EMBL/GenBank/DDBJ databases">
        <title>Mucilaginibacter antarcticum sp. nov., isolated from antarctic soil.</title>
        <authorList>
            <person name="Yan Y.-Q."/>
            <person name="Du Z.-J."/>
        </authorList>
    </citation>
    <scope>NUCLEOTIDE SEQUENCE [LARGE SCALE GENOMIC DNA]</scope>
    <source>
        <strain evidence="1 2">F01003</strain>
    </source>
</reference>
<organism evidence="1 2">
    <name type="scientific">Mucilaginibacter gilvus</name>
    <dbReference type="NCBI Taxonomy" id="2305909"/>
    <lineage>
        <taxon>Bacteria</taxon>
        <taxon>Pseudomonadati</taxon>
        <taxon>Bacteroidota</taxon>
        <taxon>Sphingobacteriia</taxon>
        <taxon>Sphingobacteriales</taxon>
        <taxon>Sphingobacteriaceae</taxon>
        <taxon>Mucilaginibacter</taxon>
    </lineage>
</organism>
<proteinExistence type="predicted"/>
<dbReference type="OrthoDB" id="9979253at2"/>
<name>A0A444MS13_9SPHI</name>
<dbReference type="Proteomes" id="UP000286701">
    <property type="component" value="Unassembled WGS sequence"/>
</dbReference>
<comment type="caution">
    <text evidence="1">The sequence shown here is derived from an EMBL/GenBank/DDBJ whole genome shotgun (WGS) entry which is preliminary data.</text>
</comment>